<reference evidence="2" key="1">
    <citation type="submission" date="2016-10" db="EMBL/GenBank/DDBJ databases">
        <authorList>
            <person name="Varghese N."/>
            <person name="Submissions S."/>
        </authorList>
    </citation>
    <scope>NUCLEOTIDE SEQUENCE [LARGE SCALE GENOMIC DNA]</scope>
    <source>
        <strain evidence="2">DSM 4771</strain>
    </source>
</reference>
<sequence length="165" mass="19291">MSNSNVNYVDIIESLRVWLLKQEGFGKRIIDIVDKEVEENVLQQTNNKNKHHTQISFEFNLSIDEKQTQLDALKLYIQVLKDFLVYLPECWDYTKKNLMDIDNENIKPKILLPPSNIEGDETAAQLRLEFKKADTGDLFPKDLVEIKEIINEIEKQLDNIELKGE</sequence>
<accession>A0A1G8UDH2</accession>
<dbReference type="AlphaFoldDB" id="A0A1G8UDH2"/>
<dbReference type="STRING" id="86666.SAMN04490247_2193"/>
<dbReference type="EMBL" id="FNEV01000006">
    <property type="protein sequence ID" value="SDJ51771.1"/>
    <property type="molecule type" value="Genomic_DNA"/>
</dbReference>
<proteinExistence type="predicted"/>
<dbReference type="Proteomes" id="UP000199225">
    <property type="component" value="Unassembled WGS sequence"/>
</dbReference>
<evidence type="ECO:0000313" key="2">
    <source>
        <dbReference type="Proteomes" id="UP000199225"/>
    </source>
</evidence>
<keyword evidence="2" id="KW-1185">Reference proteome</keyword>
<name>A0A1G8UDH2_9BACI</name>
<protein>
    <submittedName>
        <fullName evidence="1">Uncharacterized protein</fullName>
    </submittedName>
</protein>
<evidence type="ECO:0000313" key="1">
    <source>
        <dbReference type="EMBL" id="SDJ51771.1"/>
    </source>
</evidence>
<dbReference type="OrthoDB" id="9803733at2"/>
<dbReference type="RefSeq" id="WP_093193911.1">
    <property type="nucleotide sequence ID" value="NZ_FNEV01000006.1"/>
</dbReference>
<gene>
    <name evidence="1" type="ORF">SAMN04490247_2193</name>
</gene>
<organism evidence="1 2">
    <name type="scientific">Salimicrobium halophilum</name>
    <dbReference type="NCBI Taxonomy" id="86666"/>
    <lineage>
        <taxon>Bacteria</taxon>
        <taxon>Bacillati</taxon>
        <taxon>Bacillota</taxon>
        <taxon>Bacilli</taxon>
        <taxon>Bacillales</taxon>
        <taxon>Bacillaceae</taxon>
        <taxon>Salimicrobium</taxon>
    </lineage>
</organism>